<accession>A0ABU2RZD2</accession>
<evidence type="ECO:0000313" key="3">
    <source>
        <dbReference type="EMBL" id="MDT0441858.1"/>
    </source>
</evidence>
<dbReference type="InterPro" id="IPR006311">
    <property type="entry name" value="TAT_signal"/>
</dbReference>
<organism evidence="3 4">
    <name type="scientific">Streptomyces johnsoniae</name>
    <dbReference type="NCBI Taxonomy" id="3075532"/>
    <lineage>
        <taxon>Bacteria</taxon>
        <taxon>Bacillati</taxon>
        <taxon>Actinomycetota</taxon>
        <taxon>Actinomycetes</taxon>
        <taxon>Kitasatosporales</taxon>
        <taxon>Streptomycetaceae</taxon>
        <taxon>Streptomyces</taxon>
    </lineage>
</organism>
<evidence type="ECO:0000313" key="4">
    <source>
        <dbReference type="Proteomes" id="UP001183615"/>
    </source>
</evidence>
<feature type="signal peptide" evidence="2">
    <location>
        <begin position="1"/>
        <end position="32"/>
    </location>
</feature>
<feature type="region of interest" description="Disordered" evidence="1">
    <location>
        <begin position="35"/>
        <end position="60"/>
    </location>
</feature>
<sequence length="60" mass="5757">MNRVRRRLSAVAAPVVVAAAALAALTAAPAQAAPSLEAAGDSWSTGTPAGASAVSQDAGR</sequence>
<dbReference type="Proteomes" id="UP001183615">
    <property type="component" value="Unassembled WGS sequence"/>
</dbReference>
<name>A0ABU2RZD2_9ACTN</name>
<keyword evidence="4" id="KW-1185">Reference proteome</keyword>
<protein>
    <submittedName>
        <fullName evidence="3">Uncharacterized protein</fullName>
    </submittedName>
</protein>
<keyword evidence="2" id="KW-0732">Signal</keyword>
<evidence type="ECO:0000256" key="1">
    <source>
        <dbReference type="SAM" id="MobiDB-lite"/>
    </source>
</evidence>
<dbReference type="PROSITE" id="PS51318">
    <property type="entry name" value="TAT"/>
    <property type="match status" value="1"/>
</dbReference>
<reference evidence="4" key="1">
    <citation type="submission" date="2023-07" db="EMBL/GenBank/DDBJ databases">
        <title>30 novel species of actinomycetes from the DSMZ collection.</title>
        <authorList>
            <person name="Nouioui I."/>
        </authorList>
    </citation>
    <scope>NUCLEOTIDE SEQUENCE [LARGE SCALE GENOMIC DNA]</scope>
    <source>
        <strain evidence="4">DSM 41886</strain>
    </source>
</reference>
<gene>
    <name evidence="3" type="ORF">RM779_04495</name>
</gene>
<comment type="caution">
    <text evidence="3">The sequence shown here is derived from an EMBL/GenBank/DDBJ whole genome shotgun (WGS) entry which is preliminary data.</text>
</comment>
<proteinExistence type="predicted"/>
<evidence type="ECO:0000256" key="2">
    <source>
        <dbReference type="SAM" id="SignalP"/>
    </source>
</evidence>
<dbReference type="RefSeq" id="WP_311616011.1">
    <property type="nucleotide sequence ID" value="NZ_JAVREV010000002.1"/>
</dbReference>
<dbReference type="EMBL" id="JAVREV010000002">
    <property type="protein sequence ID" value="MDT0441858.1"/>
    <property type="molecule type" value="Genomic_DNA"/>
</dbReference>
<feature type="chain" id="PRO_5046746235" evidence="2">
    <location>
        <begin position="33"/>
        <end position="60"/>
    </location>
</feature>